<organism evidence="1 2">
    <name type="scientific">Dreissena polymorpha</name>
    <name type="common">Zebra mussel</name>
    <name type="synonym">Mytilus polymorpha</name>
    <dbReference type="NCBI Taxonomy" id="45954"/>
    <lineage>
        <taxon>Eukaryota</taxon>
        <taxon>Metazoa</taxon>
        <taxon>Spiralia</taxon>
        <taxon>Lophotrochozoa</taxon>
        <taxon>Mollusca</taxon>
        <taxon>Bivalvia</taxon>
        <taxon>Autobranchia</taxon>
        <taxon>Heteroconchia</taxon>
        <taxon>Euheterodonta</taxon>
        <taxon>Imparidentia</taxon>
        <taxon>Neoheterodontei</taxon>
        <taxon>Myida</taxon>
        <taxon>Dreissenoidea</taxon>
        <taxon>Dreissenidae</taxon>
        <taxon>Dreissena</taxon>
    </lineage>
</organism>
<gene>
    <name evidence="1" type="ORF">DPMN_135225</name>
</gene>
<reference evidence="1" key="2">
    <citation type="submission" date="2020-11" db="EMBL/GenBank/DDBJ databases">
        <authorList>
            <person name="McCartney M.A."/>
            <person name="Auch B."/>
            <person name="Kono T."/>
            <person name="Mallez S."/>
            <person name="Becker A."/>
            <person name="Gohl D.M."/>
            <person name="Silverstein K.A.T."/>
            <person name="Koren S."/>
            <person name="Bechman K.B."/>
            <person name="Herman A."/>
            <person name="Abrahante J.E."/>
            <person name="Garbe J."/>
        </authorList>
    </citation>
    <scope>NUCLEOTIDE SEQUENCE</scope>
    <source>
        <strain evidence="1">Duluth1</strain>
        <tissue evidence="1">Whole animal</tissue>
    </source>
</reference>
<dbReference type="Proteomes" id="UP000828390">
    <property type="component" value="Unassembled WGS sequence"/>
</dbReference>
<name>A0A9D4G3I2_DREPO</name>
<evidence type="ECO:0000313" key="1">
    <source>
        <dbReference type="EMBL" id="KAH3806897.1"/>
    </source>
</evidence>
<sequence length="78" mass="9033">MDKRRSQKLTMSTLCSGELKKRSVGKKIAENESVLEGSQLPIEERGITEKKDKESDKKQEVIKRVLMITNKRRMLKIT</sequence>
<proteinExistence type="predicted"/>
<accession>A0A9D4G3I2</accession>
<dbReference type="AlphaFoldDB" id="A0A9D4G3I2"/>
<reference evidence="1" key="1">
    <citation type="journal article" date="2019" name="bioRxiv">
        <title>The Genome of the Zebra Mussel, Dreissena polymorpha: A Resource for Invasive Species Research.</title>
        <authorList>
            <person name="McCartney M.A."/>
            <person name="Auch B."/>
            <person name="Kono T."/>
            <person name="Mallez S."/>
            <person name="Zhang Y."/>
            <person name="Obille A."/>
            <person name="Becker A."/>
            <person name="Abrahante J.E."/>
            <person name="Garbe J."/>
            <person name="Badalamenti J.P."/>
            <person name="Herman A."/>
            <person name="Mangelson H."/>
            <person name="Liachko I."/>
            <person name="Sullivan S."/>
            <person name="Sone E.D."/>
            <person name="Koren S."/>
            <person name="Silverstein K.A.T."/>
            <person name="Beckman K.B."/>
            <person name="Gohl D.M."/>
        </authorList>
    </citation>
    <scope>NUCLEOTIDE SEQUENCE</scope>
    <source>
        <strain evidence="1">Duluth1</strain>
        <tissue evidence="1">Whole animal</tissue>
    </source>
</reference>
<protein>
    <submittedName>
        <fullName evidence="1">Uncharacterized protein</fullName>
    </submittedName>
</protein>
<comment type="caution">
    <text evidence="1">The sequence shown here is derived from an EMBL/GenBank/DDBJ whole genome shotgun (WGS) entry which is preliminary data.</text>
</comment>
<evidence type="ECO:0000313" key="2">
    <source>
        <dbReference type="Proteomes" id="UP000828390"/>
    </source>
</evidence>
<keyword evidence="2" id="KW-1185">Reference proteome</keyword>
<dbReference type="EMBL" id="JAIWYP010000006">
    <property type="protein sequence ID" value="KAH3806897.1"/>
    <property type="molecule type" value="Genomic_DNA"/>
</dbReference>